<gene>
    <name evidence="18" type="ORF">FGO68_gene8470</name>
</gene>
<dbReference type="GO" id="GO:0016787">
    <property type="term" value="F:hydrolase activity"/>
    <property type="evidence" value="ECO:0007669"/>
    <property type="project" value="UniProtKB-KW"/>
</dbReference>
<evidence type="ECO:0000256" key="7">
    <source>
        <dbReference type="ARBA" id="ARBA00022723"/>
    </source>
</evidence>
<organism evidence="18 19">
    <name type="scientific">Halteria grandinella</name>
    <dbReference type="NCBI Taxonomy" id="5974"/>
    <lineage>
        <taxon>Eukaryota</taxon>
        <taxon>Sar</taxon>
        <taxon>Alveolata</taxon>
        <taxon>Ciliophora</taxon>
        <taxon>Intramacronucleata</taxon>
        <taxon>Spirotrichea</taxon>
        <taxon>Stichotrichia</taxon>
        <taxon>Sporadotrichida</taxon>
        <taxon>Halteriidae</taxon>
        <taxon>Halteria</taxon>
    </lineage>
</organism>
<keyword evidence="13" id="KW-1133">Transmembrane helix</keyword>
<dbReference type="SUPFAM" id="SSF52540">
    <property type="entry name" value="P-loop containing nucleoside triphosphate hydrolases"/>
    <property type="match status" value="1"/>
</dbReference>
<dbReference type="InterPro" id="IPR045058">
    <property type="entry name" value="GIMA/IAN/Toc"/>
</dbReference>
<evidence type="ECO:0000256" key="5">
    <source>
        <dbReference type="ARBA" id="ARBA00022640"/>
    </source>
</evidence>
<accession>A0A8J8NR80</accession>
<keyword evidence="19" id="KW-1185">Reference proteome</keyword>
<dbReference type="Gene3D" id="3.40.50.300">
    <property type="entry name" value="P-loop containing nucleotide triphosphate hydrolases"/>
    <property type="match status" value="1"/>
</dbReference>
<dbReference type="GO" id="GO:0046872">
    <property type="term" value="F:metal ion binding"/>
    <property type="evidence" value="ECO:0007669"/>
    <property type="project" value="UniProtKB-KW"/>
</dbReference>
<evidence type="ECO:0000256" key="3">
    <source>
        <dbReference type="ARBA" id="ARBA00022448"/>
    </source>
</evidence>
<dbReference type="GO" id="GO:0005525">
    <property type="term" value="F:GTP binding"/>
    <property type="evidence" value="ECO:0007669"/>
    <property type="project" value="UniProtKB-KW"/>
</dbReference>
<dbReference type="Pfam" id="PF04548">
    <property type="entry name" value="AIG1"/>
    <property type="match status" value="1"/>
</dbReference>
<evidence type="ECO:0000256" key="15">
    <source>
        <dbReference type="ARBA" id="ARBA00023136"/>
    </source>
</evidence>
<evidence type="ECO:0000256" key="10">
    <source>
        <dbReference type="ARBA" id="ARBA00022805"/>
    </source>
</evidence>
<dbReference type="AlphaFoldDB" id="A0A8J8NR80"/>
<proteinExistence type="predicted"/>
<evidence type="ECO:0000256" key="13">
    <source>
        <dbReference type="ARBA" id="ARBA00022989"/>
    </source>
</evidence>
<sequence>MQMILQKSYQKIKSKSMGKKWNLQYAKMLAQFGGGVEMNDLEFQKVPDQVFSISLKNKELILVTFGPTRAGKSSFINKMANKHLARVGEDQGESTTTEVSIHTGIVKGCHLRLFDTPGLNDSKLRFSDKELQEKVKITLLEHSEKGQLDALLLFESCYSDSNQLRNTLNKAQQLFGTFFRKSAVVIFTKYVKGVKSSKIETLKDICDQNNVLYFLWENEDIEDQEMEEQKKSLLFLINNKLQPFDVTEVQKLQEKIIERALRLREETPKEQQREEFEFELKEIYFEAKKEAFNYTVNEIGWKRHGNWFWGICGSLEPHVIKTNKEFEYTVQVPKEEMRKHIMAKDVKIELPIEVFMQRARKQVLQELKQAYVCQ</sequence>
<dbReference type="PANTHER" id="PTHR10903">
    <property type="entry name" value="GTPASE, IMAP FAMILY MEMBER-RELATED"/>
    <property type="match status" value="1"/>
</dbReference>
<comment type="cofactor">
    <cofactor evidence="1">
        <name>Mg(2+)</name>
        <dbReference type="ChEBI" id="CHEBI:18420"/>
    </cofactor>
</comment>
<dbReference type="GO" id="GO:0015031">
    <property type="term" value="P:protein transport"/>
    <property type="evidence" value="ECO:0007669"/>
    <property type="project" value="UniProtKB-KW"/>
</dbReference>
<evidence type="ECO:0000256" key="11">
    <source>
        <dbReference type="ARBA" id="ARBA00022842"/>
    </source>
</evidence>
<protein>
    <recommendedName>
        <fullName evidence="17">AIG1-type G domain-containing protein</fullName>
    </recommendedName>
</protein>
<reference evidence="18" key="1">
    <citation type="submission" date="2019-06" db="EMBL/GenBank/DDBJ databases">
        <authorList>
            <person name="Zheng W."/>
        </authorList>
    </citation>
    <scope>NUCLEOTIDE SEQUENCE</scope>
    <source>
        <strain evidence="18">QDHG01</strain>
    </source>
</reference>
<evidence type="ECO:0000256" key="9">
    <source>
        <dbReference type="ARBA" id="ARBA00022801"/>
    </source>
</evidence>
<dbReference type="InterPro" id="IPR027417">
    <property type="entry name" value="P-loop_NTPase"/>
</dbReference>
<evidence type="ECO:0000256" key="6">
    <source>
        <dbReference type="ARBA" id="ARBA00022692"/>
    </source>
</evidence>
<comment type="caution">
    <text evidence="18">The sequence shown here is derived from an EMBL/GenBank/DDBJ whole genome shotgun (WGS) entry which is preliminary data.</text>
</comment>
<keyword evidence="8" id="KW-0547">Nucleotide-binding</keyword>
<dbReference type="OrthoDB" id="8954335at2759"/>
<evidence type="ECO:0000313" key="19">
    <source>
        <dbReference type="Proteomes" id="UP000785679"/>
    </source>
</evidence>
<evidence type="ECO:0000256" key="1">
    <source>
        <dbReference type="ARBA" id="ARBA00001946"/>
    </source>
</evidence>
<keyword evidence="10" id="KW-1002">Plastid outer membrane</keyword>
<evidence type="ECO:0000256" key="12">
    <source>
        <dbReference type="ARBA" id="ARBA00022927"/>
    </source>
</evidence>
<dbReference type="PANTHER" id="PTHR10903:SF135">
    <property type="entry name" value="TRANSLOCASE OF CHLOROPLAST 120, CHLOROPLASTIC-RELATED"/>
    <property type="match status" value="1"/>
</dbReference>
<dbReference type="CDD" id="cd00882">
    <property type="entry name" value="Ras_like_GTPase"/>
    <property type="match status" value="1"/>
</dbReference>
<evidence type="ECO:0000256" key="14">
    <source>
        <dbReference type="ARBA" id="ARBA00023134"/>
    </source>
</evidence>
<keyword evidence="12" id="KW-0653">Protein transport</keyword>
<dbReference type="GO" id="GO:0009707">
    <property type="term" value="C:chloroplast outer membrane"/>
    <property type="evidence" value="ECO:0007669"/>
    <property type="project" value="UniProtKB-SubCell"/>
</dbReference>
<evidence type="ECO:0000313" key="18">
    <source>
        <dbReference type="EMBL" id="TNV79050.1"/>
    </source>
</evidence>
<keyword evidence="14" id="KW-0342">GTP-binding</keyword>
<keyword evidence="6" id="KW-0812">Transmembrane</keyword>
<keyword evidence="3" id="KW-0813">Transport</keyword>
<evidence type="ECO:0000256" key="2">
    <source>
        <dbReference type="ARBA" id="ARBA00004167"/>
    </source>
</evidence>
<dbReference type="InterPro" id="IPR006703">
    <property type="entry name" value="G_AIG1"/>
</dbReference>
<keyword evidence="15" id="KW-0472">Membrane</keyword>
<name>A0A8J8NR80_HALGN</name>
<evidence type="ECO:0000256" key="4">
    <source>
        <dbReference type="ARBA" id="ARBA00022528"/>
    </source>
</evidence>
<keyword evidence="7" id="KW-0479">Metal-binding</keyword>
<evidence type="ECO:0000259" key="17">
    <source>
        <dbReference type="Pfam" id="PF04548"/>
    </source>
</evidence>
<dbReference type="EMBL" id="RRYP01009463">
    <property type="protein sequence ID" value="TNV79050.1"/>
    <property type="molecule type" value="Genomic_DNA"/>
</dbReference>
<keyword evidence="11" id="KW-0460">Magnesium</keyword>
<keyword evidence="4" id="KW-0150">Chloroplast</keyword>
<comment type="subcellular location">
    <subcellularLocation>
        <location evidence="2">Membrane</location>
        <topology evidence="2">Single-pass membrane protein</topology>
    </subcellularLocation>
    <subcellularLocation>
        <location evidence="16">Plastid</location>
        <location evidence="16">Chloroplast outer membrane</location>
    </subcellularLocation>
</comment>
<evidence type="ECO:0000256" key="8">
    <source>
        <dbReference type="ARBA" id="ARBA00022741"/>
    </source>
</evidence>
<feature type="domain" description="AIG1-type G" evidence="17">
    <location>
        <begin position="62"/>
        <end position="239"/>
    </location>
</feature>
<keyword evidence="9" id="KW-0378">Hydrolase</keyword>
<dbReference type="Proteomes" id="UP000785679">
    <property type="component" value="Unassembled WGS sequence"/>
</dbReference>
<keyword evidence="5" id="KW-0934">Plastid</keyword>
<evidence type="ECO:0000256" key="16">
    <source>
        <dbReference type="ARBA" id="ARBA00024013"/>
    </source>
</evidence>